<evidence type="ECO:0000313" key="2">
    <source>
        <dbReference type="EMBL" id="GAA1502050.1"/>
    </source>
</evidence>
<comment type="caution">
    <text evidence="2">The sequence shown here is derived from an EMBL/GenBank/DDBJ whole genome shotgun (WGS) entry which is preliminary data.</text>
</comment>
<gene>
    <name evidence="2" type="ORF">GCM10009827_013040</name>
</gene>
<feature type="region of interest" description="Disordered" evidence="1">
    <location>
        <begin position="90"/>
        <end position="112"/>
    </location>
</feature>
<evidence type="ECO:0000256" key="1">
    <source>
        <dbReference type="SAM" id="MobiDB-lite"/>
    </source>
</evidence>
<keyword evidence="3" id="KW-1185">Reference proteome</keyword>
<dbReference type="Proteomes" id="UP001501470">
    <property type="component" value="Unassembled WGS sequence"/>
</dbReference>
<dbReference type="RefSeq" id="WP_344500497.1">
    <property type="nucleotide sequence ID" value="NZ_BAAAQD010000001.1"/>
</dbReference>
<dbReference type="PROSITE" id="PS51257">
    <property type="entry name" value="PROKAR_LIPOPROTEIN"/>
    <property type="match status" value="1"/>
</dbReference>
<evidence type="ECO:0000313" key="3">
    <source>
        <dbReference type="Proteomes" id="UP001501470"/>
    </source>
</evidence>
<sequence length="112" mass="11920">MRLDHPDDDEQRAIFEELLTSVSTGGGIYSCNGLDMETEEALWAIARAYPAVTDDLVAAARAVFAGQLDGSNAAARRAALARKFDELARRRAEEARGSREGNPPGSLASGPS</sequence>
<accession>A0ABN1ZQD6</accession>
<name>A0ABN1ZQD6_9ACTN</name>
<feature type="compositionally biased region" description="Basic and acidic residues" evidence="1">
    <location>
        <begin position="90"/>
        <end position="99"/>
    </location>
</feature>
<dbReference type="EMBL" id="BAAAQD010000001">
    <property type="protein sequence ID" value="GAA1502050.1"/>
    <property type="molecule type" value="Genomic_DNA"/>
</dbReference>
<protein>
    <submittedName>
        <fullName evidence="2">Uncharacterized protein</fullName>
    </submittedName>
</protein>
<reference evidence="2 3" key="1">
    <citation type="journal article" date="2019" name="Int. J. Syst. Evol. Microbiol.">
        <title>The Global Catalogue of Microorganisms (GCM) 10K type strain sequencing project: providing services to taxonomists for standard genome sequencing and annotation.</title>
        <authorList>
            <consortium name="The Broad Institute Genomics Platform"/>
            <consortium name="The Broad Institute Genome Sequencing Center for Infectious Disease"/>
            <person name="Wu L."/>
            <person name="Ma J."/>
        </authorList>
    </citation>
    <scope>NUCLEOTIDE SEQUENCE [LARGE SCALE GENOMIC DNA]</scope>
    <source>
        <strain evidence="2 3">JCM 15933</strain>
    </source>
</reference>
<proteinExistence type="predicted"/>
<organism evidence="2 3">
    <name type="scientific">Dactylosporangium maewongense</name>
    <dbReference type="NCBI Taxonomy" id="634393"/>
    <lineage>
        <taxon>Bacteria</taxon>
        <taxon>Bacillati</taxon>
        <taxon>Actinomycetota</taxon>
        <taxon>Actinomycetes</taxon>
        <taxon>Micromonosporales</taxon>
        <taxon>Micromonosporaceae</taxon>
        <taxon>Dactylosporangium</taxon>
    </lineage>
</organism>